<feature type="region of interest" description="Disordered" evidence="1">
    <location>
        <begin position="263"/>
        <end position="286"/>
    </location>
</feature>
<evidence type="ECO:0000256" key="2">
    <source>
        <dbReference type="SAM" id="SignalP"/>
    </source>
</evidence>
<name>A0A1Y5Q4X5_9GAMM</name>
<evidence type="ECO:0000313" key="3">
    <source>
        <dbReference type="EMBL" id="SBV37330.1"/>
    </source>
</evidence>
<organism evidence="3">
    <name type="scientific">uncultured Stenotrophomonas sp</name>
    <dbReference type="NCBI Taxonomy" id="165438"/>
    <lineage>
        <taxon>Bacteria</taxon>
        <taxon>Pseudomonadati</taxon>
        <taxon>Pseudomonadota</taxon>
        <taxon>Gammaproteobacteria</taxon>
        <taxon>Lysobacterales</taxon>
        <taxon>Lysobacteraceae</taxon>
        <taxon>Stenotrophomonas</taxon>
        <taxon>environmental samples</taxon>
    </lineage>
</organism>
<keyword evidence="2" id="KW-0732">Signal</keyword>
<evidence type="ECO:0008006" key="4">
    <source>
        <dbReference type="Google" id="ProtNLM"/>
    </source>
</evidence>
<feature type="signal peptide" evidence="2">
    <location>
        <begin position="1"/>
        <end position="22"/>
    </location>
</feature>
<feature type="chain" id="PRO_5012305966" description="Secreted protein" evidence="2">
    <location>
        <begin position="23"/>
        <end position="286"/>
    </location>
</feature>
<protein>
    <recommendedName>
        <fullName evidence="4">Secreted protein</fullName>
    </recommendedName>
</protein>
<sequence length="286" mass="31896">MKSKNLRALLAVAALGVPAAHAALPPEYYQAAREQAPHHLQLRVEQVVLLRGQVLGNCEIQATVLRDFRGTLEKGTPLRFALNCTAPGVRPMPGPNAWHDYGTLEATRFAEGFFRGTDTGTGMVPVYGQLDAVADEREWPWCEADSGRCDLPPPEPPQVLECSTVGLGGTGRQTRSGWIIKIANHRMWFWSDIKHLYAGGDRHWQLHLWEPQRTPPPLQVDGDRYTQVSHLYTEGGEMLLMTRTFRYERSTGEFEERHVVHENGGEDLTRGTCQPIADPETVPAPG</sequence>
<gene>
    <name evidence="3" type="ORF">STPYR_12260</name>
</gene>
<dbReference type="EMBL" id="FLTS01000001">
    <property type="protein sequence ID" value="SBV37330.1"/>
    <property type="molecule type" value="Genomic_DNA"/>
</dbReference>
<evidence type="ECO:0000256" key="1">
    <source>
        <dbReference type="SAM" id="MobiDB-lite"/>
    </source>
</evidence>
<reference evidence="3" key="1">
    <citation type="submission" date="2016-03" db="EMBL/GenBank/DDBJ databases">
        <authorList>
            <person name="Ploux O."/>
        </authorList>
    </citation>
    <scope>NUCLEOTIDE SEQUENCE</scope>
    <source>
        <strain evidence="3">UC10</strain>
    </source>
</reference>
<accession>A0A1Y5Q4X5</accession>
<dbReference type="AlphaFoldDB" id="A0A1Y5Q4X5"/>
<proteinExistence type="predicted"/>